<sequence length="131" mass="14930">MPVKNIVSIIALSAVMLLPAGIATAGSVRINSSSGSRVRVYRNGGVKIKSGSGRVVRVRPRTYRQRRLLRNRAYRRSLGRRYSPYSRTYRKYPVNRKTWNSRCTGKTYQRTVRSRSGSNSSYSYSRTTSCQ</sequence>
<dbReference type="Proteomes" id="UP000053372">
    <property type="component" value="Unassembled WGS sequence"/>
</dbReference>
<evidence type="ECO:0000313" key="2">
    <source>
        <dbReference type="EMBL" id="KST68489.1"/>
    </source>
</evidence>
<proteinExistence type="predicted"/>
<accession>A0A0V7ZV99</accession>
<gene>
    <name evidence="2" type="ORF">BC008_01065</name>
</gene>
<comment type="caution">
    <text evidence="2">The sequence shown here is derived from an EMBL/GenBank/DDBJ whole genome shotgun (WGS) entry which is preliminary data.</text>
</comment>
<dbReference type="EMBL" id="LMTZ01000061">
    <property type="protein sequence ID" value="KST68489.1"/>
    <property type="molecule type" value="Genomic_DNA"/>
</dbReference>
<reference evidence="2 3" key="1">
    <citation type="journal article" date="2015" name="Genome Announc.">
        <title>Draft Genome of the Euendolithic (true boring) Cyanobacterium Mastigocoleus testarum strain BC008.</title>
        <authorList>
            <person name="Guida B.S."/>
            <person name="Garcia-Pichel F."/>
        </authorList>
    </citation>
    <scope>NUCLEOTIDE SEQUENCE [LARGE SCALE GENOMIC DNA]</scope>
    <source>
        <strain evidence="2 3">BC008</strain>
    </source>
</reference>
<evidence type="ECO:0000256" key="1">
    <source>
        <dbReference type="SAM" id="MobiDB-lite"/>
    </source>
</evidence>
<organism evidence="2 3">
    <name type="scientific">Mastigocoleus testarum BC008</name>
    <dbReference type="NCBI Taxonomy" id="371196"/>
    <lineage>
        <taxon>Bacteria</taxon>
        <taxon>Bacillati</taxon>
        <taxon>Cyanobacteriota</taxon>
        <taxon>Cyanophyceae</taxon>
        <taxon>Nostocales</taxon>
        <taxon>Hapalosiphonaceae</taxon>
        <taxon>Mastigocoleus</taxon>
    </lineage>
</organism>
<dbReference type="OrthoDB" id="515422at2"/>
<dbReference type="RefSeq" id="WP_058183510.1">
    <property type="nucleotide sequence ID" value="NZ_LMTZ01000061.1"/>
</dbReference>
<protein>
    <submittedName>
        <fullName evidence="2">Uncharacterized protein</fullName>
    </submittedName>
</protein>
<feature type="region of interest" description="Disordered" evidence="1">
    <location>
        <begin position="110"/>
        <end position="131"/>
    </location>
</feature>
<evidence type="ECO:0000313" key="3">
    <source>
        <dbReference type="Proteomes" id="UP000053372"/>
    </source>
</evidence>
<name>A0A0V7ZV99_9CYAN</name>
<dbReference type="AlphaFoldDB" id="A0A0V7ZV99"/>
<keyword evidence="3" id="KW-1185">Reference proteome</keyword>